<sequence length="152" mass="17134">MSRMAARSRTSRMPAFLSLLALMLLSVLDSSTAVTGRRFPSRTFRLRPRNSDDRSPLSQTAGMRTVRRFRGHPSNLGESARRVDFAPVRPVVRNEDNKQRASESVHVVSLQSMNPQEKSQPVYRAAITKLKIPGLIQLACMNIYLRLKGIVK</sequence>
<dbReference type="PANTHER" id="PTHR23197">
    <property type="entry name" value="TARSH-RELATED FIBRONECTIN DOMAIN-CONTAINING"/>
    <property type="match status" value="1"/>
</dbReference>
<reference evidence="2" key="1">
    <citation type="thesis" date="2020" institute="ProQuest LLC" country="789 East Eisenhower Parkway, Ann Arbor, MI, USA">
        <title>Comparative Genomics and Chromosome Evolution.</title>
        <authorList>
            <person name="Mudd A.B."/>
        </authorList>
    </citation>
    <scope>NUCLEOTIDE SEQUENCE</scope>
    <source>
        <strain evidence="2">HN-11 Male</strain>
        <tissue evidence="2">Kidney and liver</tissue>
    </source>
</reference>
<evidence type="ECO:0000313" key="3">
    <source>
        <dbReference type="Proteomes" id="UP000770717"/>
    </source>
</evidence>
<dbReference type="AlphaFoldDB" id="A0A8J6KCQ5"/>
<feature type="signal peptide" evidence="1">
    <location>
        <begin position="1"/>
        <end position="33"/>
    </location>
</feature>
<feature type="chain" id="PRO_5035183403" description="Secreted protein" evidence="1">
    <location>
        <begin position="34"/>
        <end position="152"/>
    </location>
</feature>
<dbReference type="EMBL" id="WNTK01000005">
    <property type="protein sequence ID" value="KAG9483964.1"/>
    <property type="molecule type" value="Genomic_DNA"/>
</dbReference>
<protein>
    <recommendedName>
        <fullName evidence="4">Secreted protein</fullName>
    </recommendedName>
</protein>
<evidence type="ECO:0000256" key="1">
    <source>
        <dbReference type="SAM" id="SignalP"/>
    </source>
</evidence>
<comment type="caution">
    <text evidence="2">The sequence shown here is derived from an EMBL/GenBank/DDBJ whole genome shotgun (WGS) entry which is preliminary data.</text>
</comment>
<dbReference type="Proteomes" id="UP000770717">
    <property type="component" value="Unassembled WGS sequence"/>
</dbReference>
<name>A0A8J6KCQ5_ELECQ</name>
<organism evidence="2 3">
    <name type="scientific">Eleutherodactylus coqui</name>
    <name type="common">Puerto Rican coqui</name>
    <dbReference type="NCBI Taxonomy" id="57060"/>
    <lineage>
        <taxon>Eukaryota</taxon>
        <taxon>Metazoa</taxon>
        <taxon>Chordata</taxon>
        <taxon>Craniata</taxon>
        <taxon>Vertebrata</taxon>
        <taxon>Euteleostomi</taxon>
        <taxon>Amphibia</taxon>
        <taxon>Batrachia</taxon>
        <taxon>Anura</taxon>
        <taxon>Neobatrachia</taxon>
        <taxon>Hyloidea</taxon>
        <taxon>Eleutherodactylidae</taxon>
        <taxon>Eleutherodactylinae</taxon>
        <taxon>Eleutherodactylus</taxon>
        <taxon>Eleutherodactylus</taxon>
    </lineage>
</organism>
<dbReference type="PANTHER" id="PTHR23197:SF8">
    <property type="entry name" value="FIBRONECTIN TYPE III DOMAIN-CONTAINING PROTEIN 1"/>
    <property type="match status" value="1"/>
</dbReference>
<keyword evidence="3" id="KW-1185">Reference proteome</keyword>
<evidence type="ECO:0008006" key="4">
    <source>
        <dbReference type="Google" id="ProtNLM"/>
    </source>
</evidence>
<keyword evidence="1" id="KW-0732">Signal</keyword>
<accession>A0A8J6KCQ5</accession>
<dbReference type="OrthoDB" id="6129306at2759"/>
<gene>
    <name evidence="2" type="ORF">GDO78_009725</name>
</gene>
<evidence type="ECO:0000313" key="2">
    <source>
        <dbReference type="EMBL" id="KAG9483964.1"/>
    </source>
</evidence>
<proteinExistence type="predicted"/>